<dbReference type="Pfam" id="PF06262">
    <property type="entry name" value="Zincin_1"/>
    <property type="match status" value="1"/>
</dbReference>
<dbReference type="InterPro" id="IPR038555">
    <property type="entry name" value="Zincin_1_sf"/>
</dbReference>
<evidence type="ECO:0000313" key="2">
    <source>
        <dbReference type="EMBL" id="CAA9342906.1"/>
    </source>
</evidence>
<name>A0A6J4LW27_9ACTN</name>
<evidence type="ECO:0008006" key="3">
    <source>
        <dbReference type="Google" id="ProtNLM"/>
    </source>
</evidence>
<proteinExistence type="predicted"/>
<dbReference type="Gene3D" id="3.30.2010.20">
    <property type="match status" value="1"/>
</dbReference>
<organism evidence="2">
    <name type="scientific">uncultured Nocardioidaceae bacterium</name>
    <dbReference type="NCBI Taxonomy" id="253824"/>
    <lineage>
        <taxon>Bacteria</taxon>
        <taxon>Bacillati</taxon>
        <taxon>Actinomycetota</taxon>
        <taxon>Actinomycetes</taxon>
        <taxon>Propionibacteriales</taxon>
        <taxon>Nocardioidaceae</taxon>
        <taxon>environmental samples</taxon>
    </lineage>
</organism>
<feature type="region of interest" description="Disordered" evidence="1">
    <location>
        <begin position="1"/>
        <end position="20"/>
    </location>
</feature>
<gene>
    <name evidence="2" type="ORF">AVDCRST_MAG34-1048</name>
</gene>
<dbReference type="SUPFAM" id="SSF55486">
    <property type="entry name" value="Metalloproteases ('zincins'), catalytic domain"/>
    <property type="match status" value="1"/>
</dbReference>
<sequence length="145" mass="15776">MPRRTLAARDRRGHGPRGQAVLPGPLTPGGVPLALSRRERFDATVAGVVAALEERWADELGAVEFVVEEVPVLPDDWAATTVPLASVMRSDSVRPTRLVLFRRPIELRCETSDDLGALVLTVLVEQVSELLGRPPEEIHPGYDPG</sequence>
<dbReference type="InterPro" id="IPR010428">
    <property type="entry name" value="Zincin_1"/>
</dbReference>
<dbReference type="CDD" id="cd12954">
    <property type="entry name" value="MMP_TTHA0227_like_1"/>
    <property type="match status" value="1"/>
</dbReference>
<evidence type="ECO:0000256" key="1">
    <source>
        <dbReference type="SAM" id="MobiDB-lite"/>
    </source>
</evidence>
<protein>
    <recommendedName>
        <fullName evidence="3">Zinicin-like metallopeptidase</fullName>
    </recommendedName>
</protein>
<accession>A0A6J4LW27</accession>
<dbReference type="EMBL" id="CADCUI010000022">
    <property type="protein sequence ID" value="CAA9342906.1"/>
    <property type="molecule type" value="Genomic_DNA"/>
</dbReference>
<reference evidence="2" key="1">
    <citation type="submission" date="2020-02" db="EMBL/GenBank/DDBJ databases">
        <authorList>
            <person name="Meier V. D."/>
        </authorList>
    </citation>
    <scope>NUCLEOTIDE SEQUENCE</scope>
    <source>
        <strain evidence="2">AVDCRST_MAG34</strain>
    </source>
</reference>
<dbReference type="AlphaFoldDB" id="A0A6J4LW27"/>